<gene>
    <name evidence="3" type="ORF">DPQ33_05995</name>
</gene>
<feature type="domain" description="UspA" evidence="2">
    <location>
        <begin position="160"/>
        <end position="293"/>
    </location>
</feature>
<feature type="domain" description="UspA" evidence="2">
    <location>
        <begin position="1"/>
        <end position="150"/>
    </location>
</feature>
<protein>
    <submittedName>
        <fullName evidence="3">Universal stress protein</fullName>
    </submittedName>
</protein>
<sequence>MSKKILLATTGSPASFGAARVAFQMAKRYGSEIIVFHVIGLPTKAYSQIVHDVRTGDEVQVDDDYKSWVEDELRNTYARQIEEAEGGVSFVLTTGVPHREILRTARSEDVDLIIMGASSGSIDHIDYKGYTGSTLQKVAKAAKCPVMTVHRESAAYRGGFNHVLFCTDFSKQANHAFKYALNTARECDCDMTMFHALDVGGKVLAQNEIEDRLIEARKRMRSLYGSQMGDFKNYDVEAWEGIPYMEIVKLARERMADLIVMAHHAGESDSDEARLGSTLEQVILRASCPVVSVNKPDKV</sequence>
<comment type="similarity">
    <text evidence="1">Belongs to the universal stress protein A family.</text>
</comment>
<dbReference type="CDD" id="cd00293">
    <property type="entry name" value="USP-like"/>
    <property type="match status" value="2"/>
</dbReference>
<dbReference type="PRINTS" id="PR01438">
    <property type="entry name" value="UNVRSLSTRESS"/>
</dbReference>
<proteinExistence type="inferred from homology"/>
<dbReference type="PANTHER" id="PTHR46268:SF6">
    <property type="entry name" value="UNIVERSAL STRESS PROTEIN UP12"/>
    <property type="match status" value="1"/>
</dbReference>
<dbReference type="EMBL" id="QMIE01000004">
    <property type="protein sequence ID" value="TVM18303.1"/>
    <property type="molecule type" value="Genomic_DNA"/>
</dbReference>
<evidence type="ECO:0000313" key="4">
    <source>
        <dbReference type="Proteomes" id="UP000448292"/>
    </source>
</evidence>
<dbReference type="RefSeq" id="WP_144302304.1">
    <property type="nucleotide sequence ID" value="NZ_QMIE01000004.1"/>
</dbReference>
<dbReference type="SUPFAM" id="SSF52402">
    <property type="entry name" value="Adenine nucleotide alpha hydrolases-like"/>
    <property type="match status" value="2"/>
</dbReference>
<reference evidence="3 4" key="1">
    <citation type="submission" date="2018-06" db="EMBL/GenBank/DDBJ databases">
        <title>Complete genome of Desulfovibrio indonesiensis P37SLT.</title>
        <authorList>
            <person name="Crispim J.S."/>
            <person name="Vidigal P.M.P."/>
            <person name="Silva L.C.F."/>
            <person name="Laguardia C.N."/>
            <person name="Araujo L.C."/>
            <person name="Dias R.S."/>
            <person name="Sousa M.P."/>
            <person name="Paula S.O."/>
            <person name="Silva C."/>
        </authorList>
    </citation>
    <scope>NUCLEOTIDE SEQUENCE [LARGE SCALE GENOMIC DNA]</scope>
    <source>
        <strain evidence="3 4">P37SLT</strain>
    </source>
</reference>
<dbReference type="PANTHER" id="PTHR46268">
    <property type="entry name" value="STRESS RESPONSE PROTEIN NHAX"/>
    <property type="match status" value="1"/>
</dbReference>
<keyword evidence="4" id="KW-1185">Reference proteome</keyword>
<dbReference type="Pfam" id="PF00582">
    <property type="entry name" value="Usp"/>
    <property type="match status" value="2"/>
</dbReference>
<dbReference type="OrthoDB" id="5512840at2"/>
<evidence type="ECO:0000313" key="3">
    <source>
        <dbReference type="EMBL" id="TVM18303.1"/>
    </source>
</evidence>
<dbReference type="Proteomes" id="UP000448292">
    <property type="component" value="Unassembled WGS sequence"/>
</dbReference>
<comment type="caution">
    <text evidence="3">The sequence shown here is derived from an EMBL/GenBank/DDBJ whole genome shotgun (WGS) entry which is preliminary data.</text>
</comment>
<dbReference type="AlphaFoldDB" id="A0A7M3MG55"/>
<dbReference type="Gene3D" id="3.40.50.620">
    <property type="entry name" value="HUPs"/>
    <property type="match status" value="2"/>
</dbReference>
<name>A0A7M3MG55_9BACT</name>
<organism evidence="3 4">
    <name type="scientific">Oceanidesulfovibrio indonesiensis</name>
    <dbReference type="NCBI Taxonomy" id="54767"/>
    <lineage>
        <taxon>Bacteria</taxon>
        <taxon>Pseudomonadati</taxon>
        <taxon>Thermodesulfobacteriota</taxon>
        <taxon>Desulfovibrionia</taxon>
        <taxon>Desulfovibrionales</taxon>
        <taxon>Desulfovibrionaceae</taxon>
        <taxon>Oceanidesulfovibrio</taxon>
    </lineage>
</organism>
<dbReference type="InterPro" id="IPR006016">
    <property type="entry name" value="UspA"/>
</dbReference>
<evidence type="ECO:0000256" key="1">
    <source>
        <dbReference type="ARBA" id="ARBA00008791"/>
    </source>
</evidence>
<dbReference type="InterPro" id="IPR014729">
    <property type="entry name" value="Rossmann-like_a/b/a_fold"/>
</dbReference>
<accession>A0A7M3MG55</accession>
<dbReference type="InterPro" id="IPR006015">
    <property type="entry name" value="Universal_stress_UspA"/>
</dbReference>
<evidence type="ECO:0000259" key="2">
    <source>
        <dbReference type="Pfam" id="PF00582"/>
    </source>
</evidence>